<dbReference type="SMART" id="SM00291">
    <property type="entry name" value="ZnF_ZZ"/>
    <property type="match status" value="1"/>
</dbReference>
<evidence type="ECO:0000256" key="2">
    <source>
        <dbReference type="ARBA" id="ARBA00022771"/>
    </source>
</evidence>
<feature type="region of interest" description="Disordered" evidence="5">
    <location>
        <begin position="96"/>
        <end position="119"/>
    </location>
</feature>
<dbReference type="VEuPathDB" id="VectorBase:GBRI008319"/>
<dbReference type="GO" id="GO:0044753">
    <property type="term" value="C:amphisome"/>
    <property type="evidence" value="ECO:0007669"/>
    <property type="project" value="TreeGrafter"/>
</dbReference>
<dbReference type="SUPFAM" id="SSF46934">
    <property type="entry name" value="UBA-like"/>
    <property type="match status" value="1"/>
</dbReference>
<dbReference type="GO" id="GO:0007032">
    <property type="term" value="P:endosome organization"/>
    <property type="evidence" value="ECO:0007669"/>
    <property type="project" value="TreeGrafter"/>
</dbReference>
<dbReference type="InterPro" id="IPR000433">
    <property type="entry name" value="Znf_ZZ"/>
</dbReference>
<accession>A0A1A9W6U2</accession>
<dbReference type="GO" id="GO:0070530">
    <property type="term" value="F:K63-linked polyubiquitin modification-dependent protein binding"/>
    <property type="evidence" value="ECO:0007669"/>
    <property type="project" value="TreeGrafter"/>
</dbReference>
<evidence type="ECO:0000313" key="7">
    <source>
        <dbReference type="EnsemblMetazoa" id="GBRI008319-PA"/>
    </source>
</evidence>
<proteinExistence type="predicted"/>
<dbReference type="PANTHER" id="PTHR15090">
    <property type="entry name" value="SEQUESTOSOME 1-RELATED"/>
    <property type="match status" value="1"/>
</dbReference>
<feature type="compositionally biased region" description="Basic and acidic residues" evidence="5">
    <location>
        <begin position="221"/>
        <end position="231"/>
    </location>
</feature>
<dbReference type="PANTHER" id="PTHR15090:SF0">
    <property type="entry name" value="SEQUESTOSOME-1"/>
    <property type="match status" value="1"/>
</dbReference>
<keyword evidence="3" id="KW-0862">Zinc</keyword>
<dbReference type="GO" id="GO:0035973">
    <property type="term" value="P:aggrephagy"/>
    <property type="evidence" value="ECO:0007669"/>
    <property type="project" value="TreeGrafter"/>
</dbReference>
<dbReference type="InterPro" id="IPR043145">
    <property type="entry name" value="Znf_ZZ_sf"/>
</dbReference>
<organism evidence="7 8">
    <name type="scientific">Glossina brevipalpis</name>
    <dbReference type="NCBI Taxonomy" id="37001"/>
    <lineage>
        <taxon>Eukaryota</taxon>
        <taxon>Metazoa</taxon>
        <taxon>Ecdysozoa</taxon>
        <taxon>Arthropoda</taxon>
        <taxon>Hexapoda</taxon>
        <taxon>Insecta</taxon>
        <taxon>Pterygota</taxon>
        <taxon>Neoptera</taxon>
        <taxon>Endopterygota</taxon>
        <taxon>Diptera</taxon>
        <taxon>Brachycera</taxon>
        <taxon>Muscomorpha</taxon>
        <taxon>Hippoboscoidea</taxon>
        <taxon>Glossinidae</taxon>
        <taxon>Glossina</taxon>
    </lineage>
</organism>
<feature type="compositionally biased region" description="Low complexity" evidence="5">
    <location>
        <begin position="283"/>
        <end position="297"/>
    </location>
</feature>
<dbReference type="AlphaFoldDB" id="A0A1A9W6U2"/>
<dbReference type="FunFam" id="3.30.60.90:FF:000016">
    <property type="entry name" value="Refractory to sigma P"/>
    <property type="match status" value="1"/>
</dbReference>
<feature type="region of interest" description="Disordered" evidence="5">
    <location>
        <begin position="440"/>
        <end position="476"/>
    </location>
</feature>
<dbReference type="InterPro" id="IPR009060">
    <property type="entry name" value="UBA-like_sf"/>
</dbReference>
<dbReference type="PROSITE" id="PS50135">
    <property type="entry name" value="ZF_ZZ_2"/>
    <property type="match status" value="1"/>
</dbReference>
<keyword evidence="2 4" id="KW-0863">Zinc-finger</keyword>
<dbReference type="PROSITE" id="PS01357">
    <property type="entry name" value="ZF_ZZ_1"/>
    <property type="match status" value="1"/>
</dbReference>
<feature type="region of interest" description="Disordered" evidence="5">
    <location>
        <begin position="268"/>
        <end position="297"/>
    </location>
</feature>
<evidence type="ECO:0000256" key="1">
    <source>
        <dbReference type="ARBA" id="ARBA00022723"/>
    </source>
</evidence>
<dbReference type="Pfam" id="PF00569">
    <property type="entry name" value="ZZ"/>
    <property type="match status" value="1"/>
</dbReference>
<dbReference type="Proteomes" id="UP000091820">
    <property type="component" value="Unassembled WGS sequence"/>
</dbReference>
<dbReference type="Gene3D" id="3.30.60.90">
    <property type="match status" value="1"/>
</dbReference>
<evidence type="ECO:0000256" key="5">
    <source>
        <dbReference type="SAM" id="MobiDB-lite"/>
    </source>
</evidence>
<evidence type="ECO:0000259" key="6">
    <source>
        <dbReference type="PROSITE" id="PS50135"/>
    </source>
</evidence>
<feature type="domain" description="ZZ-type" evidence="6">
    <location>
        <begin position="133"/>
        <end position="184"/>
    </location>
</feature>
<feature type="compositionally biased region" description="Basic residues" evidence="5">
    <location>
        <begin position="198"/>
        <end position="207"/>
    </location>
</feature>
<dbReference type="GO" id="GO:0016235">
    <property type="term" value="C:aggresome"/>
    <property type="evidence" value="ECO:0007669"/>
    <property type="project" value="TreeGrafter"/>
</dbReference>
<feature type="region of interest" description="Disordered" evidence="5">
    <location>
        <begin position="195"/>
        <end position="249"/>
    </location>
</feature>
<dbReference type="STRING" id="37001.A0A1A9W6U2"/>
<keyword evidence="8" id="KW-1185">Reference proteome</keyword>
<dbReference type="Gene3D" id="1.10.8.10">
    <property type="entry name" value="DNA helicase RuvA subunit, C-terminal domain"/>
    <property type="match status" value="1"/>
</dbReference>
<reference evidence="8" key="1">
    <citation type="submission" date="2014-03" db="EMBL/GenBank/DDBJ databases">
        <authorList>
            <person name="Aksoy S."/>
            <person name="Warren W."/>
            <person name="Wilson R.K."/>
        </authorList>
    </citation>
    <scope>NUCLEOTIDE SEQUENCE [LARGE SCALE GENOMIC DNA]</scope>
    <source>
        <strain evidence="8">IAEA</strain>
    </source>
</reference>
<dbReference type="GO" id="GO:0000423">
    <property type="term" value="P:mitophagy"/>
    <property type="evidence" value="ECO:0007669"/>
    <property type="project" value="TreeGrafter"/>
</dbReference>
<evidence type="ECO:0000313" key="8">
    <source>
        <dbReference type="Proteomes" id="UP000091820"/>
    </source>
</evidence>
<feature type="compositionally biased region" description="Basic residues" evidence="5">
    <location>
        <begin position="240"/>
        <end position="249"/>
    </location>
</feature>
<dbReference type="InterPro" id="IPR052260">
    <property type="entry name" value="Autophagy_Rcpt_SigReg"/>
</dbReference>
<dbReference type="EnsemblMetazoa" id="GBRI008319-RA">
    <property type="protein sequence ID" value="GBRI008319-PA"/>
    <property type="gene ID" value="GBRI008319"/>
</dbReference>
<protein>
    <recommendedName>
        <fullName evidence="6">ZZ-type domain-containing protein</fullName>
    </recommendedName>
</protein>
<dbReference type="GO" id="GO:0005080">
    <property type="term" value="F:protein kinase C binding"/>
    <property type="evidence" value="ECO:0007669"/>
    <property type="project" value="TreeGrafter"/>
</dbReference>
<reference evidence="7" key="2">
    <citation type="submission" date="2020-05" db="UniProtKB">
        <authorList>
            <consortium name="EnsemblMetazoa"/>
        </authorList>
    </citation>
    <scope>IDENTIFICATION</scope>
    <source>
        <strain evidence="7">IAEA</strain>
    </source>
</reference>
<sequence length="689" mass="75873">MSSPDKFLKITYKLQSGKDLHAYLKMPSPTYEYLKKEIEMYFFRERELPFCEIRTYWFDEQSDEIEIINQCDYDIFMAKFSKNRHIYVAPIKNQGDDNEEANQMDAEAATPQAASDNVQVTDGDGDPAEFVIHHRVECDNCLISPIVGFRYKCIECENFDLCQHCEAKHVHAEHMMVRMPNNDCPNVVETWITSHSSSGRKHSKRSKGNVNLGLGAAVINDNKRSDAKDSGSENGTPSNGRRRRRRHQRHGIWTHIYDMMQDLAEGGTYTASTNNFGEKTDKQQQQQQQQQQQKATMESIGSKVAAAAATAAHEAAAGIAAKVAHETAMQAAKNMLKKSAPTTETKTNTSNQSTEAPNDKANDAGSTEEQGIPSAPAVPLPVPVPLDALAQFLDPQFMKTGIQILNNFSDMFSKMLDPMDEAADDGDDIYHNSNSNNFANDLRKNSANSNNLSDISSNKSNSDDNDTNIEKPGNEKVIEDIQEKVPANANEPQDMDLSYASSISDNDSSSESFIKIDSLTLAKSAVANSNSNNTNIKENASITSENFDLNKSKTTDFAQLSASLKAHIAQEAAQQKITVDNVTITETDTDQKNEKPANKLAFENNVSVSVGITNAPVIPKATADTSTLSRSAHAEVIYHSDERINNAVIAMMGMGFSNEGAWLTQLLESVQGNIPEALDLMSAAQRNAN</sequence>
<dbReference type="SUPFAM" id="SSF57850">
    <property type="entry name" value="RING/U-box"/>
    <property type="match status" value="1"/>
</dbReference>
<feature type="region of interest" description="Disordered" evidence="5">
    <location>
        <begin position="332"/>
        <end position="378"/>
    </location>
</feature>
<feature type="compositionally biased region" description="Low complexity" evidence="5">
    <location>
        <begin position="445"/>
        <end position="460"/>
    </location>
</feature>
<keyword evidence="1" id="KW-0479">Metal-binding</keyword>
<name>A0A1A9W6U2_9MUSC</name>
<feature type="compositionally biased region" description="Polar residues" evidence="5">
    <location>
        <begin position="340"/>
        <end position="356"/>
    </location>
</feature>
<dbReference type="GO" id="GO:0008270">
    <property type="term" value="F:zinc ion binding"/>
    <property type="evidence" value="ECO:0007669"/>
    <property type="project" value="UniProtKB-KW"/>
</dbReference>
<evidence type="ECO:0000256" key="4">
    <source>
        <dbReference type="PROSITE-ProRule" id="PRU00228"/>
    </source>
</evidence>
<dbReference type="CDD" id="cd02340">
    <property type="entry name" value="ZZ_NBR1_like"/>
    <property type="match status" value="1"/>
</dbReference>
<evidence type="ECO:0000256" key="3">
    <source>
        <dbReference type="ARBA" id="ARBA00022833"/>
    </source>
</evidence>